<reference evidence="7" key="2">
    <citation type="submission" date="2019-11" db="EMBL/GenBank/DDBJ databases">
        <title>Improved Assembly of Tolypothrix boutellei genome.</title>
        <authorList>
            <person name="Sarangi A.N."/>
            <person name="Mukherjee M."/>
            <person name="Ghosh S."/>
            <person name="Singh D."/>
            <person name="Das A."/>
            <person name="Kant S."/>
            <person name="Prusty A."/>
            <person name="Tripathy S."/>
        </authorList>
    </citation>
    <scope>NUCLEOTIDE SEQUENCE</scope>
    <source>
        <strain evidence="7">VB521301</strain>
    </source>
</reference>
<sequence>MLKKLQFNFSLLFSLLLLVVCLWAIANELREYNYHNVFQALARIPKQRLSWSIVLTALGYLVMVGYDILGFSYVGRSLSWTKVAFTNFISSSFSNTIGFALLTGSAIRYRFYSSWGISALAIAQVIAFTNFTFWLGMFAVAGIVFVTHPLKIPTQLHLPFLTVRPVGILFLILVGAYLLASFFLRQPIYLRSQEFRFPSLRISLAQIIVSSCDWLLAAAILYVLLPTNIPFSYLDFLGIYLLAMFAGVISNVPGGLGVFETVILLILSSQVSAASVLGSMLAYRGIYYFLPTLLAGGMLGLHAVRYGTKKLGNKSNN</sequence>
<dbReference type="PANTHER" id="PTHR39087">
    <property type="entry name" value="UPF0104 MEMBRANE PROTEIN MJ1595"/>
    <property type="match status" value="1"/>
</dbReference>
<dbReference type="PANTHER" id="PTHR39087:SF2">
    <property type="entry name" value="UPF0104 MEMBRANE PROTEIN MJ1595"/>
    <property type="match status" value="1"/>
</dbReference>
<comment type="subcellular location">
    <subcellularLocation>
        <location evidence="1">Cell membrane</location>
        <topology evidence="1">Multi-pass membrane protein</topology>
    </subcellularLocation>
</comment>
<dbReference type="OrthoDB" id="145485at2"/>
<name>A0A0C1QLY7_9CYAN</name>
<protein>
    <submittedName>
        <fullName evidence="8">Membrane protein</fullName>
    </submittedName>
    <submittedName>
        <fullName evidence="7">UPF0104 family protein</fullName>
    </submittedName>
</protein>
<proteinExistence type="predicted"/>
<feature type="transmembrane region" description="Helical" evidence="6">
    <location>
        <begin position="166"/>
        <end position="184"/>
    </location>
</feature>
<reference evidence="8" key="1">
    <citation type="journal article" date="2015" name="Genome Announc.">
        <title>Draft Genome Sequence of Tolypothrix boutellei Strain VB521301.</title>
        <authorList>
            <person name="Chandrababunaidu M.M."/>
            <person name="Singh D."/>
            <person name="Sen D."/>
            <person name="Bhan S."/>
            <person name="Das S."/>
            <person name="Gupta A."/>
            <person name="Adhikary S.P."/>
            <person name="Tripathy S."/>
        </authorList>
    </citation>
    <scope>NUCLEOTIDE SEQUENCE</scope>
    <source>
        <strain evidence="8">VB521301</strain>
    </source>
</reference>
<dbReference type="STRING" id="1479485.DA73_0234480"/>
<dbReference type="Pfam" id="PF03706">
    <property type="entry name" value="LPG_synthase_TM"/>
    <property type="match status" value="1"/>
</dbReference>
<feature type="transmembrane region" description="Helical" evidence="6">
    <location>
        <begin position="286"/>
        <end position="304"/>
    </location>
</feature>
<evidence type="ECO:0000256" key="6">
    <source>
        <dbReference type="SAM" id="Phobius"/>
    </source>
</evidence>
<keyword evidence="9" id="KW-1185">Reference proteome</keyword>
<dbReference type="InterPro" id="IPR022791">
    <property type="entry name" value="L-PG_synthase/AglD"/>
</dbReference>
<evidence type="ECO:0000313" key="8">
    <source>
        <dbReference type="EMBL" id="KIE06494.1"/>
    </source>
</evidence>
<evidence type="ECO:0000256" key="3">
    <source>
        <dbReference type="ARBA" id="ARBA00022692"/>
    </source>
</evidence>
<accession>A0A0C1QLY7</accession>
<feature type="transmembrane region" description="Helical" evidence="6">
    <location>
        <begin position="231"/>
        <end position="249"/>
    </location>
</feature>
<comment type="caution">
    <text evidence="8">The sequence shown here is derived from an EMBL/GenBank/DDBJ whole genome shotgun (WGS) entry which is preliminary data.</text>
</comment>
<evidence type="ECO:0000256" key="1">
    <source>
        <dbReference type="ARBA" id="ARBA00004651"/>
    </source>
</evidence>
<gene>
    <name evidence="8" type="ORF">DA73_0234480</name>
    <name evidence="7" type="ORF">DA73_0400035700</name>
</gene>
<dbReference type="RefSeq" id="WP_038091804.1">
    <property type="nucleotide sequence ID" value="NZ_JHEG04000001.1"/>
</dbReference>
<dbReference type="Proteomes" id="UP000029738">
    <property type="component" value="Unassembled WGS sequence"/>
</dbReference>
<feature type="transmembrane region" description="Helical" evidence="6">
    <location>
        <begin position="204"/>
        <end position="225"/>
    </location>
</feature>
<dbReference type="GO" id="GO:0005886">
    <property type="term" value="C:plasma membrane"/>
    <property type="evidence" value="ECO:0007669"/>
    <property type="project" value="UniProtKB-SubCell"/>
</dbReference>
<keyword evidence="4 6" id="KW-1133">Transmembrane helix</keyword>
<dbReference type="EMBL" id="JHEG04000001">
    <property type="protein sequence ID" value="KAF3890200.1"/>
    <property type="molecule type" value="Genomic_DNA"/>
</dbReference>
<organism evidence="8">
    <name type="scientific">Tolypothrix bouteillei VB521301</name>
    <dbReference type="NCBI Taxonomy" id="1479485"/>
    <lineage>
        <taxon>Bacteria</taxon>
        <taxon>Bacillati</taxon>
        <taxon>Cyanobacteriota</taxon>
        <taxon>Cyanophyceae</taxon>
        <taxon>Nostocales</taxon>
        <taxon>Tolypothrichaceae</taxon>
        <taxon>Tolypothrix</taxon>
    </lineage>
</organism>
<evidence type="ECO:0000256" key="5">
    <source>
        <dbReference type="ARBA" id="ARBA00023136"/>
    </source>
</evidence>
<evidence type="ECO:0000313" key="7">
    <source>
        <dbReference type="EMBL" id="KAF3890200.1"/>
    </source>
</evidence>
<evidence type="ECO:0000313" key="9">
    <source>
        <dbReference type="Proteomes" id="UP000029738"/>
    </source>
</evidence>
<evidence type="ECO:0000256" key="2">
    <source>
        <dbReference type="ARBA" id="ARBA00022475"/>
    </source>
</evidence>
<feature type="transmembrane region" description="Helical" evidence="6">
    <location>
        <begin position="117"/>
        <end position="146"/>
    </location>
</feature>
<keyword evidence="5 6" id="KW-0472">Membrane</keyword>
<dbReference type="AlphaFoldDB" id="A0A0C1QLY7"/>
<keyword evidence="3 6" id="KW-0812">Transmembrane</keyword>
<feature type="transmembrane region" description="Helical" evidence="6">
    <location>
        <begin position="50"/>
        <end position="69"/>
    </location>
</feature>
<keyword evidence="2" id="KW-1003">Cell membrane</keyword>
<dbReference type="EMBL" id="JHEG02000059">
    <property type="protein sequence ID" value="KIE06494.1"/>
    <property type="molecule type" value="Genomic_DNA"/>
</dbReference>
<evidence type="ECO:0000256" key="4">
    <source>
        <dbReference type="ARBA" id="ARBA00022989"/>
    </source>
</evidence>